<evidence type="ECO:0000313" key="1">
    <source>
        <dbReference type="EMBL" id="CEQ04989.1"/>
    </source>
</evidence>
<dbReference type="AlphaFoldDB" id="A0A0C7RAF2"/>
<reference evidence="1 2" key="1">
    <citation type="submission" date="2015-01" db="EMBL/GenBank/DDBJ databases">
        <authorList>
            <person name="Aslett A.Martin."/>
            <person name="De Silva Nishadi"/>
        </authorList>
    </citation>
    <scope>NUCLEOTIDE SEQUENCE [LARGE SCALE GENOMIC DNA]</scope>
    <source>
        <strain evidence="1 2">R28058</strain>
    </source>
</reference>
<accession>A0A0C7RAF2</accession>
<dbReference type="OrthoDB" id="1749954at2"/>
<protein>
    <submittedName>
        <fullName evidence="1">Uncharacterized protein</fullName>
    </submittedName>
</protein>
<dbReference type="Proteomes" id="UP000049127">
    <property type="component" value="Unassembled WGS sequence"/>
</dbReference>
<dbReference type="EMBL" id="CEKZ01000022">
    <property type="protein sequence ID" value="CEQ04989.1"/>
    <property type="molecule type" value="Genomic_DNA"/>
</dbReference>
<organism evidence="1 2">
    <name type="scientific">Paraclostridium sordellii</name>
    <name type="common">Clostridium sordellii</name>
    <dbReference type="NCBI Taxonomy" id="1505"/>
    <lineage>
        <taxon>Bacteria</taxon>
        <taxon>Bacillati</taxon>
        <taxon>Bacillota</taxon>
        <taxon>Clostridia</taxon>
        <taxon>Peptostreptococcales</taxon>
        <taxon>Peptostreptococcaceae</taxon>
        <taxon>Paraclostridium</taxon>
    </lineage>
</organism>
<gene>
    <name evidence="1" type="ORF">R28058_27061</name>
</gene>
<proteinExistence type="predicted"/>
<sequence length="224" mass="26694">MLNNILYINSYINDFERDFLENKSNRYVEICKKIYGANIDELSINIWTSHIMNEFNERLIKKGSNINGIEKSSNQVYNMLKLYRKNMIVYSYLKGVIFGNNEYNLIKEFKIIYEKIMKEKSEINLRKKELKNFEEVESYLNSIKIKILDTQSIKTLNENIETFYLKKIEIDIKNTNLNCDREKLINIIKELMINDAINQYNEGILDGIIHKINKKHCKNNKIVL</sequence>
<dbReference type="RefSeq" id="WP_055342988.1">
    <property type="nucleotide sequence ID" value="NZ_CDNI01000022.1"/>
</dbReference>
<evidence type="ECO:0000313" key="2">
    <source>
        <dbReference type="Proteomes" id="UP000049127"/>
    </source>
</evidence>
<name>A0A0C7RAF2_PARSO</name>